<dbReference type="SUPFAM" id="SSF53448">
    <property type="entry name" value="Nucleotide-diphospho-sugar transferases"/>
    <property type="match status" value="1"/>
</dbReference>
<comment type="cofactor">
    <cofactor evidence="10">
        <name>Mn(2+)</name>
        <dbReference type="ChEBI" id="CHEBI:29035"/>
    </cofactor>
</comment>
<dbReference type="Gene3D" id="3.90.550.10">
    <property type="entry name" value="Spore Coat Polysaccharide Biosynthesis Protein SpsA, Chain A"/>
    <property type="match status" value="1"/>
</dbReference>
<proteinExistence type="inferred from homology"/>
<dbReference type="SMART" id="SM00458">
    <property type="entry name" value="RICIN"/>
    <property type="match status" value="1"/>
</dbReference>
<evidence type="ECO:0000313" key="13">
    <source>
        <dbReference type="Proteomes" id="UP001519460"/>
    </source>
</evidence>
<gene>
    <name evidence="12" type="ORF">BaRGS_00017362</name>
</gene>
<evidence type="ECO:0000313" key="12">
    <source>
        <dbReference type="EMBL" id="KAK7491384.1"/>
    </source>
</evidence>
<comment type="caution">
    <text evidence="12">The sequence shown here is derived from an EMBL/GenBank/DDBJ whole genome shotgun (WGS) entry which is preliminary data.</text>
</comment>
<protein>
    <recommendedName>
        <fullName evidence="10">Polypeptide N-acetylgalactosaminyltransferase</fullName>
        <ecNumber evidence="10">2.4.1.-</ecNumber>
    </recommendedName>
    <alternativeName>
        <fullName evidence="10">Protein-UDP acetylgalactosaminyltransferase</fullName>
    </alternativeName>
</protein>
<organism evidence="12 13">
    <name type="scientific">Batillaria attramentaria</name>
    <dbReference type="NCBI Taxonomy" id="370345"/>
    <lineage>
        <taxon>Eukaryota</taxon>
        <taxon>Metazoa</taxon>
        <taxon>Spiralia</taxon>
        <taxon>Lophotrochozoa</taxon>
        <taxon>Mollusca</taxon>
        <taxon>Gastropoda</taxon>
        <taxon>Caenogastropoda</taxon>
        <taxon>Sorbeoconcha</taxon>
        <taxon>Cerithioidea</taxon>
        <taxon>Batillariidae</taxon>
        <taxon>Batillaria</taxon>
    </lineage>
</organism>
<keyword evidence="8" id="KW-0472">Membrane</keyword>
<dbReference type="Pfam" id="PF00652">
    <property type="entry name" value="Ricin_B_lectin"/>
    <property type="match status" value="1"/>
</dbReference>
<keyword evidence="6" id="KW-1133">Transmembrane helix</keyword>
<evidence type="ECO:0000256" key="5">
    <source>
        <dbReference type="ARBA" id="ARBA00022968"/>
    </source>
</evidence>
<evidence type="ECO:0000256" key="8">
    <source>
        <dbReference type="ARBA" id="ARBA00023136"/>
    </source>
</evidence>
<dbReference type="InterPro" id="IPR045885">
    <property type="entry name" value="GalNAc-T"/>
</dbReference>
<evidence type="ECO:0000256" key="6">
    <source>
        <dbReference type="ARBA" id="ARBA00022989"/>
    </source>
</evidence>
<dbReference type="EC" id="2.4.1.-" evidence="10"/>
<dbReference type="PROSITE" id="PS50231">
    <property type="entry name" value="RICIN_B_LECTIN"/>
    <property type="match status" value="1"/>
</dbReference>
<dbReference type="GO" id="GO:0000139">
    <property type="term" value="C:Golgi membrane"/>
    <property type="evidence" value="ECO:0007669"/>
    <property type="project" value="UniProtKB-SubCell"/>
</dbReference>
<keyword evidence="4 10" id="KW-0430">Lectin</keyword>
<comment type="pathway">
    <text evidence="10">Protein modification; protein glycosylation.</text>
</comment>
<keyword evidence="5" id="KW-0735">Signal-anchor</keyword>
<evidence type="ECO:0000256" key="1">
    <source>
        <dbReference type="ARBA" id="ARBA00004323"/>
    </source>
</evidence>
<dbReference type="AlphaFoldDB" id="A0ABD0KVY2"/>
<evidence type="ECO:0000256" key="9">
    <source>
        <dbReference type="ARBA" id="ARBA00023157"/>
    </source>
</evidence>
<name>A0ABD0KVY2_9CAEN</name>
<accession>A0ABD0KVY2</accession>
<evidence type="ECO:0000256" key="2">
    <source>
        <dbReference type="ARBA" id="ARBA00005680"/>
    </source>
</evidence>
<keyword evidence="10" id="KW-0808">Transferase</keyword>
<evidence type="ECO:0000256" key="7">
    <source>
        <dbReference type="ARBA" id="ARBA00023034"/>
    </source>
</evidence>
<keyword evidence="10" id="KW-0464">Manganese</keyword>
<dbReference type="CDD" id="cd02510">
    <property type="entry name" value="pp-GalNAc-T"/>
    <property type="match status" value="1"/>
</dbReference>
<keyword evidence="7 10" id="KW-0333">Golgi apparatus</keyword>
<dbReference type="Pfam" id="PF00535">
    <property type="entry name" value="Glycos_transf_2"/>
    <property type="match status" value="1"/>
</dbReference>
<dbReference type="InterPro" id="IPR035992">
    <property type="entry name" value="Ricin_B-like_lectins"/>
</dbReference>
<dbReference type="PANTHER" id="PTHR11675:SF126">
    <property type="entry name" value="RICIN B LECTIN DOMAIN-CONTAINING PROTEIN"/>
    <property type="match status" value="1"/>
</dbReference>
<evidence type="ECO:0000256" key="3">
    <source>
        <dbReference type="ARBA" id="ARBA00022692"/>
    </source>
</evidence>
<dbReference type="Gene3D" id="2.80.10.50">
    <property type="match status" value="1"/>
</dbReference>
<dbReference type="EMBL" id="JACVVK020000115">
    <property type="protein sequence ID" value="KAK7491384.1"/>
    <property type="molecule type" value="Genomic_DNA"/>
</dbReference>
<sequence length="614" mass="70428">MHRFVRRLVLALLVVVALKNIVISLYSLSPTLPVARLLKSDGIAGNSTDPHRSQLKRQIYNTGSKYRAQLHLMPKCLRETKSALPVTMTAEEFRSSPTSKTGNPLIDTYGENDMLLAGEKGRGVTFVDKEKEEAASLQELFHVNVMASDVIPLNRMVPDSRLEGCEKLTYEHDLPTASIIIPFYDEWPSVLLRTVYSIVNRTPRHLLQEVLLIDDKSTMEELGEPLSRYLEDYFPRGLVRLLRMPERHGLIRARMRGWEESKGDVVVFFDSHMEVNIDWLQPLLAEIKKDRHTVAMSVLDYIDHDTLEYRFNRGFLVQYGFNWGLKFFEFLFRDDQIGSTLQSARPGAIMVGAAFAMDRKYFDELGGYDMGMKVWGGENLEMAWRVWMCGGRLLHLPCSHLGHIARSQPYSFPEGRLQIEMFNYKRAAEVWMGPHKKFFYDFYHDIKSLDAGDLSERIALRDRLKCHNFTWYIHNIWPELTIYDENAIAWGSLVNGKSKMCLDTHNHMQQAAGELLSFVCHHNLNTQGCTLTREGLLRTTLHCLVVKDTNPGARPMIEDCFTGPGDKWTHTKHGPVVHLKTGLCLDEDSQGPVMHTCHPNVTSQMWSFTNYVLT</sequence>
<keyword evidence="3" id="KW-0812">Transmembrane</keyword>
<comment type="subcellular location">
    <subcellularLocation>
        <location evidence="1 10">Golgi apparatus membrane</location>
        <topology evidence="1 10">Single-pass type II membrane protein</topology>
    </subcellularLocation>
</comment>
<dbReference type="InterPro" id="IPR001173">
    <property type="entry name" value="Glyco_trans_2-like"/>
</dbReference>
<feature type="domain" description="Ricin B lectin" evidence="11">
    <location>
        <begin position="490"/>
        <end position="609"/>
    </location>
</feature>
<dbReference type="InterPro" id="IPR029044">
    <property type="entry name" value="Nucleotide-diphossugar_trans"/>
</dbReference>
<reference evidence="12 13" key="1">
    <citation type="journal article" date="2023" name="Sci. Data">
        <title>Genome assembly of the Korean intertidal mud-creeper Batillaria attramentaria.</title>
        <authorList>
            <person name="Patra A.K."/>
            <person name="Ho P.T."/>
            <person name="Jun S."/>
            <person name="Lee S.J."/>
            <person name="Kim Y."/>
            <person name="Won Y.J."/>
        </authorList>
    </citation>
    <scope>NUCLEOTIDE SEQUENCE [LARGE SCALE GENOMIC DNA]</scope>
    <source>
        <strain evidence="12">Wonlab-2016</strain>
    </source>
</reference>
<keyword evidence="10" id="KW-0328">Glycosyltransferase</keyword>
<keyword evidence="13" id="KW-1185">Reference proteome</keyword>
<dbReference type="GO" id="GO:0016757">
    <property type="term" value="F:glycosyltransferase activity"/>
    <property type="evidence" value="ECO:0007669"/>
    <property type="project" value="UniProtKB-KW"/>
</dbReference>
<evidence type="ECO:0000259" key="11">
    <source>
        <dbReference type="SMART" id="SM00458"/>
    </source>
</evidence>
<dbReference type="SUPFAM" id="SSF50370">
    <property type="entry name" value="Ricin B-like lectins"/>
    <property type="match status" value="1"/>
</dbReference>
<evidence type="ECO:0000256" key="4">
    <source>
        <dbReference type="ARBA" id="ARBA00022734"/>
    </source>
</evidence>
<dbReference type="InterPro" id="IPR000772">
    <property type="entry name" value="Ricin_B_lectin"/>
</dbReference>
<comment type="similarity">
    <text evidence="2 10">Belongs to the glycosyltransferase 2 family. GalNAc-T subfamily.</text>
</comment>
<evidence type="ECO:0000256" key="10">
    <source>
        <dbReference type="RuleBase" id="RU361242"/>
    </source>
</evidence>
<keyword evidence="9 10" id="KW-1015">Disulfide bond</keyword>
<dbReference type="Proteomes" id="UP001519460">
    <property type="component" value="Unassembled WGS sequence"/>
</dbReference>
<dbReference type="PANTHER" id="PTHR11675">
    <property type="entry name" value="N-ACETYLGALACTOSAMINYLTRANSFERASE"/>
    <property type="match status" value="1"/>
</dbReference>
<dbReference type="GO" id="GO:0030246">
    <property type="term" value="F:carbohydrate binding"/>
    <property type="evidence" value="ECO:0007669"/>
    <property type="project" value="UniProtKB-KW"/>
</dbReference>